<sequence length="151" mass="16998">MTTSRSTIPNSGKRGQAGGDYKKEVQELRRQMSQKKASKVHLTSGVDLPYYTVIHSPIAAYNKGENLKNYREKMWVALEEGLNAVINHSLRRTICLDGLRSHDLPWESAEKVAVATAYHVVKNLLTDASLTEIVNSLSQHEGRRKRELVLV</sequence>
<dbReference type="InterPro" id="IPR043472">
    <property type="entry name" value="Macro_dom-like"/>
</dbReference>
<evidence type="ECO:0000313" key="2">
    <source>
        <dbReference type="EMBL" id="MEQ2220803.1"/>
    </source>
</evidence>
<proteinExistence type="predicted"/>
<dbReference type="EMBL" id="JAHRIQ010000642">
    <property type="protein sequence ID" value="MEQ2220803.1"/>
    <property type="molecule type" value="Genomic_DNA"/>
</dbReference>
<feature type="region of interest" description="Disordered" evidence="1">
    <location>
        <begin position="1"/>
        <end position="22"/>
    </location>
</feature>
<name>A0ABV0SJS5_9TELE</name>
<accession>A0ABV0SJS5</accession>
<gene>
    <name evidence="2" type="ORF">ILYODFUR_009272</name>
</gene>
<reference evidence="2 3" key="1">
    <citation type="submission" date="2021-06" db="EMBL/GenBank/DDBJ databases">
        <authorList>
            <person name="Palmer J.M."/>
        </authorList>
    </citation>
    <scope>NUCLEOTIDE SEQUENCE [LARGE SCALE GENOMIC DNA]</scope>
    <source>
        <strain evidence="3">if_2019</strain>
        <tissue evidence="2">Muscle</tissue>
    </source>
</reference>
<protein>
    <submittedName>
        <fullName evidence="2">Uncharacterized protein</fullName>
    </submittedName>
</protein>
<dbReference type="SUPFAM" id="SSF52949">
    <property type="entry name" value="Macro domain-like"/>
    <property type="match status" value="1"/>
</dbReference>
<evidence type="ECO:0000313" key="3">
    <source>
        <dbReference type="Proteomes" id="UP001482620"/>
    </source>
</evidence>
<evidence type="ECO:0000256" key="1">
    <source>
        <dbReference type="SAM" id="MobiDB-lite"/>
    </source>
</evidence>
<organism evidence="2 3">
    <name type="scientific">Ilyodon furcidens</name>
    <name type="common">goldbreast splitfin</name>
    <dbReference type="NCBI Taxonomy" id="33524"/>
    <lineage>
        <taxon>Eukaryota</taxon>
        <taxon>Metazoa</taxon>
        <taxon>Chordata</taxon>
        <taxon>Craniata</taxon>
        <taxon>Vertebrata</taxon>
        <taxon>Euteleostomi</taxon>
        <taxon>Actinopterygii</taxon>
        <taxon>Neopterygii</taxon>
        <taxon>Teleostei</taxon>
        <taxon>Neoteleostei</taxon>
        <taxon>Acanthomorphata</taxon>
        <taxon>Ovalentaria</taxon>
        <taxon>Atherinomorphae</taxon>
        <taxon>Cyprinodontiformes</taxon>
        <taxon>Goodeidae</taxon>
        <taxon>Ilyodon</taxon>
    </lineage>
</organism>
<comment type="caution">
    <text evidence="2">The sequence shown here is derived from an EMBL/GenBank/DDBJ whole genome shotgun (WGS) entry which is preliminary data.</text>
</comment>
<dbReference type="Proteomes" id="UP001482620">
    <property type="component" value="Unassembled WGS sequence"/>
</dbReference>
<keyword evidence="3" id="KW-1185">Reference proteome</keyword>
<feature type="compositionally biased region" description="Polar residues" evidence="1">
    <location>
        <begin position="1"/>
        <end position="10"/>
    </location>
</feature>